<dbReference type="InterPro" id="IPR036097">
    <property type="entry name" value="HisK_dim/P_sf"/>
</dbReference>
<dbReference type="CDD" id="cd00130">
    <property type="entry name" value="PAS"/>
    <property type="match status" value="2"/>
</dbReference>
<dbReference type="InterPro" id="IPR013655">
    <property type="entry name" value="PAS_fold_3"/>
</dbReference>
<evidence type="ECO:0000256" key="3">
    <source>
        <dbReference type="ARBA" id="ARBA00022553"/>
    </source>
</evidence>
<dbReference type="Gene3D" id="3.30.450.40">
    <property type="match status" value="1"/>
</dbReference>
<dbReference type="Proteomes" id="UP001589828">
    <property type="component" value="Unassembled WGS sequence"/>
</dbReference>
<dbReference type="InterPro" id="IPR052162">
    <property type="entry name" value="Sensor_kinase/Photoreceptor"/>
</dbReference>
<accession>A0ABV6LBF6</accession>
<name>A0ABV6LBF6_9SPHI</name>
<dbReference type="SUPFAM" id="SSF55785">
    <property type="entry name" value="PYP-like sensor domain (PAS domain)"/>
    <property type="match status" value="2"/>
</dbReference>
<dbReference type="SUPFAM" id="SSF47384">
    <property type="entry name" value="Homodimeric domain of signal transducing histidine kinase"/>
    <property type="match status" value="1"/>
</dbReference>
<gene>
    <name evidence="7" type="ORF">ACFFGT_21590</name>
</gene>
<dbReference type="Pfam" id="PF13426">
    <property type="entry name" value="PAS_9"/>
    <property type="match status" value="1"/>
</dbReference>
<protein>
    <recommendedName>
        <fullName evidence="2">histidine kinase</fullName>
        <ecNumber evidence="2">2.7.13.3</ecNumber>
    </recommendedName>
</protein>
<keyword evidence="5" id="KW-0418">Kinase</keyword>
<organism evidence="7 8">
    <name type="scientific">Mucilaginibacter angelicae</name>
    <dbReference type="NCBI Taxonomy" id="869718"/>
    <lineage>
        <taxon>Bacteria</taxon>
        <taxon>Pseudomonadati</taxon>
        <taxon>Bacteroidota</taxon>
        <taxon>Sphingobacteriia</taxon>
        <taxon>Sphingobacteriales</taxon>
        <taxon>Sphingobacteriaceae</taxon>
        <taxon>Mucilaginibacter</taxon>
    </lineage>
</organism>
<dbReference type="InterPro" id="IPR003661">
    <property type="entry name" value="HisK_dim/P_dom"/>
</dbReference>
<dbReference type="InterPro" id="IPR029016">
    <property type="entry name" value="GAF-like_dom_sf"/>
</dbReference>
<dbReference type="Pfam" id="PF13185">
    <property type="entry name" value="GAF_2"/>
    <property type="match status" value="1"/>
</dbReference>
<sequence length="483" mass="54613">MLCLQQMDTRFTLLFTHSKDIFFVMDINGVILHTNHAFRNTFNYTDEELTGLNIAAICHPADKERQAESQASLLLHKKLIGYQSRVKAKDGCYFSIIWSVILNEDDSLVYSNGNTLAGMLGQPGDDIVQHTIQSLNEGFVVLDANWSVTSFNPAFQAMVNLSLAELDHANLMEIKSLGLTERVESEFQLALTFKKTIQVQYLNTHSNSWLRINIYPYRNQLAVFIRDITEIKMQEWVLELEKRVLELNATSEYTLAQSATELLRGIERIFPDMICSVLEVDDAQEKLHSLASPRLPQAYNDKLEGLSLGPSSGSCGTSAFHRKQIIVSDIENDPLWADYVHLARPYGLKACWSSPVLSSKNSKVLAVFGIYYHTVREPNTDELNIIERTVNILRVLIESKKTEDNIREQNNRLQTIANISSHELRKPVATILGLVNLFDNDDLQNPLNKEIISHIDTTSQQLDGVIHSIVERTAYIKAFGADA</sequence>
<dbReference type="EMBL" id="JBHLTS010000067">
    <property type="protein sequence ID" value="MFC0516815.1"/>
    <property type="molecule type" value="Genomic_DNA"/>
</dbReference>
<feature type="domain" description="PAS" evidence="6">
    <location>
        <begin position="7"/>
        <end position="78"/>
    </location>
</feature>
<evidence type="ECO:0000256" key="5">
    <source>
        <dbReference type="ARBA" id="ARBA00022777"/>
    </source>
</evidence>
<dbReference type="InterPro" id="IPR000014">
    <property type="entry name" value="PAS"/>
</dbReference>
<dbReference type="Gene3D" id="1.10.287.130">
    <property type="match status" value="1"/>
</dbReference>
<reference evidence="7 8" key="1">
    <citation type="submission" date="2024-09" db="EMBL/GenBank/DDBJ databases">
        <authorList>
            <person name="Sun Q."/>
            <person name="Mori K."/>
        </authorList>
    </citation>
    <scope>NUCLEOTIDE SEQUENCE [LARGE SCALE GENOMIC DNA]</scope>
    <source>
        <strain evidence="7 8">NCAIM B.02415</strain>
    </source>
</reference>
<dbReference type="RefSeq" id="WP_377024585.1">
    <property type="nucleotide sequence ID" value="NZ_JBHLTS010000067.1"/>
</dbReference>
<dbReference type="Pfam" id="PF08447">
    <property type="entry name" value="PAS_3"/>
    <property type="match status" value="1"/>
</dbReference>
<dbReference type="PROSITE" id="PS50112">
    <property type="entry name" value="PAS"/>
    <property type="match status" value="1"/>
</dbReference>
<dbReference type="SUPFAM" id="SSF55781">
    <property type="entry name" value="GAF domain-like"/>
    <property type="match status" value="1"/>
</dbReference>
<dbReference type="CDD" id="cd00082">
    <property type="entry name" value="HisKA"/>
    <property type="match status" value="1"/>
</dbReference>
<evidence type="ECO:0000313" key="8">
    <source>
        <dbReference type="Proteomes" id="UP001589828"/>
    </source>
</evidence>
<comment type="caution">
    <text evidence="7">The sequence shown here is derived from an EMBL/GenBank/DDBJ whole genome shotgun (WGS) entry which is preliminary data.</text>
</comment>
<comment type="catalytic activity">
    <reaction evidence="1">
        <text>ATP + protein L-histidine = ADP + protein N-phospho-L-histidine.</text>
        <dbReference type="EC" id="2.7.13.3"/>
    </reaction>
</comment>
<dbReference type="InterPro" id="IPR003018">
    <property type="entry name" value="GAF"/>
</dbReference>
<keyword evidence="3" id="KW-0597">Phosphoprotein</keyword>
<keyword evidence="4" id="KW-0808">Transferase</keyword>
<evidence type="ECO:0000256" key="4">
    <source>
        <dbReference type="ARBA" id="ARBA00022679"/>
    </source>
</evidence>
<dbReference type="SMART" id="SM00091">
    <property type="entry name" value="PAS"/>
    <property type="match status" value="2"/>
</dbReference>
<evidence type="ECO:0000256" key="2">
    <source>
        <dbReference type="ARBA" id="ARBA00012438"/>
    </source>
</evidence>
<dbReference type="EC" id="2.7.13.3" evidence="2"/>
<dbReference type="NCBIfam" id="TIGR00229">
    <property type="entry name" value="sensory_box"/>
    <property type="match status" value="2"/>
</dbReference>
<dbReference type="Gene3D" id="3.30.450.20">
    <property type="entry name" value="PAS domain"/>
    <property type="match status" value="2"/>
</dbReference>
<keyword evidence="8" id="KW-1185">Reference proteome</keyword>
<evidence type="ECO:0000259" key="6">
    <source>
        <dbReference type="PROSITE" id="PS50112"/>
    </source>
</evidence>
<evidence type="ECO:0000313" key="7">
    <source>
        <dbReference type="EMBL" id="MFC0516815.1"/>
    </source>
</evidence>
<dbReference type="InterPro" id="IPR035965">
    <property type="entry name" value="PAS-like_dom_sf"/>
</dbReference>
<dbReference type="PANTHER" id="PTHR43304:SF1">
    <property type="entry name" value="PAC DOMAIN-CONTAINING PROTEIN"/>
    <property type="match status" value="1"/>
</dbReference>
<dbReference type="PANTHER" id="PTHR43304">
    <property type="entry name" value="PHYTOCHROME-LIKE PROTEIN CPH1"/>
    <property type="match status" value="1"/>
</dbReference>
<proteinExistence type="predicted"/>
<evidence type="ECO:0000256" key="1">
    <source>
        <dbReference type="ARBA" id="ARBA00000085"/>
    </source>
</evidence>